<gene>
    <name evidence="2" type="ORF">BTMF_LOCUS1559</name>
</gene>
<sequence length="38" mass="4576">MFLLESQENESRSLTCRPTNSKIKREETEQYDKRQSVN</sequence>
<protein>
    <submittedName>
        <fullName evidence="2 4">Uncharacterized protein</fullName>
    </submittedName>
</protein>
<organism evidence="4">
    <name type="scientific">Brugia timori</name>
    <dbReference type="NCBI Taxonomy" id="42155"/>
    <lineage>
        <taxon>Eukaryota</taxon>
        <taxon>Metazoa</taxon>
        <taxon>Ecdysozoa</taxon>
        <taxon>Nematoda</taxon>
        <taxon>Chromadorea</taxon>
        <taxon>Rhabditida</taxon>
        <taxon>Spirurina</taxon>
        <taxon>Spiruromorpha</taxon>
        <taxon>Filarioidea</taxon>
        <taxon>Onchocercidae</taxon>
        <taxon>Brugia</taxon>
    </lineage>
</organism>
<name>A0A0R3Q7C7_9BILA</name>
<dbReference type="AlphaFoldDB" id="A0A0R3Q7C7"/>
<dbReference type="Proteomes" id="UP000280834">
    <property type="component" value="Unassembled WGS sequence"/>
</dbReference>
<evidence type="ECO:0000313" key="3">
    <source>
        <dbReference type="Proteomes" id="UP000280834"/>
    </source>
</evidence>
<reference evidence="2 3" key="2">
    <citation type="submission" date="2018-11" db="EMBL/GenBank/DDBJ databases">
        <authorList>
            <consortium name="Pathogen Informatics"/>
        </authorList>
    </citation>
    <scope>NUCLEOTIDE SEQUENCE [LARGE SCALE GENOMIC DNA]</scope>
</reference>
<evidence type="ECO:0000313" key="2">
    <source>
        <dbReference type="EMBL" id="VDO10508.1"/>
    </source>
</evidence>
<evidence type="ECO:0000256" key="1">
    <source>
        <dbReference type="SAM" id="MobiDB-lite"/>
    </source>
</evidence>
<feature type="compositionally biased region" description="Polar residues" evidence="1">
    <location>
        <begin position="12"/>
        <end position="21"/>
    </location>
</feature>
<dbReference type="EMBL" id="UZAG01001141">
    <property type="protein sequence ID" value="VDO10508.1"/>
    <property type="molecule type" value="Genomic_DNA"/>
</dbReference>
<evidence type="ECO:0000313" key="4">
    <source>
        <dbReference type="WBParaSite" id="BTMF_0000223101-mRNA-1"/>
    </source>
</evidence>
<reference evidence="4" key="1">
    <citation type="submission" date="2017-02" db="UniProtKB">
        <authorList>
            <consortium name="WormBaseParasite"/>
        </authorList>
    </citation>
    <scope>IDENTIFICATION</scope>
</reference>
<keyword evidence="3" id="KW-1185">Reference proteome</keyword>
<dbReference type="WBParaSite" id="BTMF_0000223101-mRNA-1">
    <property type="protein sequence ID" value="BTMF_0000223101-mRNA-1"/>
    <property type="gene ID" value="BTMF_0000223101"/>
</dbReference>
<proteinExistence type="predicted"/>
<feature type="compositionally biased region" description="Basic and acidic residues" evidence="1">
    <location>
        <begin position="23"/>
        <end position="38"/>
    </location>
</feature>
<accession>A0A0R3Q7C7</accession>
<feature type="region of interest" description="Disordered" evidence="1">
    <location>
        <begin position="1"/>
        <end position="38"/>
    </location>
</feature>